<sequence length="301" mass="34172">MIRMSASPVCLRTKSSLHEFNGTEVCDKSLDGWFESVGISHETSVPRSPQQNGVVERRNRTLMEAARTMLIFAKAPLFLWAEALISNIPSRWDPVLPTMGYDVVGKLKAKADIGIFVGYAPTKKAYRIYNKECVRFRKTYIVATMKLTEGLTSVQTSSGLAPQQMTSVLKYRTRTYCFTVRRSSRSHLYKGTQNHLVVLLQRKQVVDDLFQWFDMMRLFRIPPECSFCRGCEAETGLNRLSILRIARDPKPLGRIGRLGPFLQQSIIGFSMSGVQRDRLKYKRSGYSFKSHGNSGAFAKMS</sequence>
<dbReference type="PANTHER" id="PTHR42648:SF11">
    <property type="entry name" value="TRANSPOSON TY4-P GAG-POL POLYPROTEIN"/>
    <property type="match status" value="1"/>
</dbReference>
<name>A0ABQ5CGX6_9ASTR</name>
<dbReference type="Pfam" id="PF25597">
    <property type="entry name" value="SH3_retrovirus"/>
    <property type="match status" value="1"/>
</dbReference>
<reference evidence="11" key="1">
    <citation type="journal article" date="2022" name="Int. J. Mol. Sci.">
        <title>Draft Genome of Tanacetum Coccineum: Genomic Comparison of Closely Related Tanacetum-Family Plants.</title>
        <authorList>
            <person name="Yamashiro T."/>
            <person name="Shiraishi A."/>
            <person name="Nakayama K."/>
            <person name="Satake H."/>
        </authorList>
    </citation>
    <scope>NUCLEOTIDE SEQUENCE</scope>
</reference>
<evidence type="ECO:0000256" key="9">
    <source>
        <dbReference type="ARBA" id="ARBA00023172"/>
    </source>
</evidence>
<keyword evidence="6" id="KW-0229">DNA integration</keyword>
<reference evidence="11" key="2">
    <citation type="submission" date="2022-01" db="EMBL/GenBank/DDBJ databases">
        <authorList>
            <person name="Yamashiro T."/>
            <person name="Shiraishi A."/>
            <person name="Satake H."/>
            <person name="Nakayama K."/>
        </authorList>
    </citation>
    <scope>NUCLEOTIDE SEQUENCE</scope>
</reference>
<evidence type="ECO:0000256" key="3">
    <source>
        <dbReference type="ARBA" id="ARBA00022759"/>
    </source>
</evidence>
<dbReference type="PROSITE" id="PS50994">
    <property type="entry name" value="INTEGRASE"/>
    <property type="match status" value="1"/>
</dbReference>
<dbReference type="PANTHER" id="PTHR42648">
    <property type="entry name" value="TRANSPOSASE, PUTATIVE-RELATED"/>
    <property type="match status" value="1"/>
</dbReference>
<keyword evidence="1" id="KW-0540">Nuclease</keyword>
<organism evidence="11 12">
    <name type="scientific">Tanacetum coccineum</name>
    <dbReference type="NCBI Taxonomy" id="301880"/>
    <lineage>
        <taxon>Eukaryota</taxon>
        <taxon>Viridiplantae</taxon>
        <taxon>Streptophyta</taxon>
        <taxon>Embryophyta</taxon>
        <taxon>Tracheophyta</taxon>
        <taxon>Spermatophyta</taxon>
        <taxon>Magnoliopsida</taxon>
        <taxon>eudicotyledons</taxon>
        <taxon>Gunneridae</taxon>
        <taxon>Pentapetalae</taxon>
        <taxon>asterids</taxon>
        <taxon>campanulids</taxon>
        <taxon>Asterales</taxon>
        <taxon>Asteraceae</taxon>
        <taxon>Asteroideae</taxon>
        <taxon>Anthemideae</taxon>
        <taxon>Anthemidinae</taxon>
        <taxon>Tanacetum</taxon>
    </lineage>
</organism>
<keyword evidence="8" id="KW-0808">Transferase</keyword>
<evidence type="ECO:0000259" key="10">
    <source>
        <dbReference type="PROSITE" id="PS50994"/>
    </source>
</evidence>
<evidence type="ECO:0000256" key="5">
    <source>
        <dbReference type="ARBA" id="ARBA00022842"/>
    </source>
</evidence>
<keyword evidence="7" id="KW-0695">RNA-directed DNA polymerase</keyword>
<keyword evidence="2" id="KW-0479">Metal-binding</keyword>
<evidence type="ECO:0000256" key="4">
    <source>
        <dbReference type="ARBA" id="ARBA00022801"/>
    </source>
</evidence>
<gene>
    <name evidence="11" type="ORF">Tco_0894341</name>
</gene>
<keyword evidence="8" id="KW-0548">Nucleotidyltransferase</keyword>
<keyword evidence="9" id="KW-0233">DNA recombination</keyword>
<keyword evidence="3" id="KW-0255">Endonuclease</keyword>
<evidence type="ECO:0000313" key="12">
    <source>
        <dbReference type="Proteomes" id="UP001151760"/>
    </source>
</evidence>
<evidence type="ECO:0000256" key="8">
    <source>
        <dbReference type="ARBA" id="ARBA00022932"/>
    </source>
</evidence>
<keyword evidence="5" id="KW-0460">Magnesium</keyword>
<dbReference type="EMBL" id="BQNB010014133">
    <property type="protein sequence ID" value="GJT24404.1"/>
    <property type="molecule type" value="Genomic_DNA"/>
</dbReference>
<accession>A0ABQ5CGX6</accession>
<dbReference type="Proteomes" id="UP001151760">
    <property type="component" value="Unassembled WGS sequence"/>
</dbReference>
<evidence type="ECO:0000256" key="2">
    <source>
        <dbReference type="ARBA" id="ARBA00022723"/>
    </source>
</evidence>
<dbReference type="InterPro" id="IPR001584">
    <property type="entry name" value="Integrase_cat-core"/>
</dbReference>
<dbReference type="Gene3D" id="3.30.420.10">
    <property type="entry name" value="Ribonuclease H-like superfamily/Ribonuclease H"/>
    <property type="match status" value="1"/>
</dbReference>
<keyword evidence="8" id="KW-0239">DNA-directed DNA polymerase</keyword>
<keyword evidence="12" id="KW-1185">Reference proteome</keyword>
<comment type="caution">
    <text evidence="11">The sequence shown here is derived from an EMBL/GenBank/DDBJ whole genome shotgun (WGS) entry which is preliminary data.</text>
</comment>
<dbReference type="InterPro" id="IPR039537">
    <property type="entry name" value="Retrotran_Ty1/copia-like"/>
</dbReference>
<protein>
    <submittedName>
        <fullName evidence="11">Retrovirus-related pol polyprotein from transposon TNT 1-94</fullName>
    </submittedName>
</protein>
<keyword evidence="4" id="KW-0378">Hydrolase</keyword>
<evidence type="ECO:0000256" key="6">
    <source>
        <dbReference type="ARBA" id="ARBA00022908"/>
    </source>
</evidence>
<evidence type="ECO:0000256" key="1">
    <source>
        <dbReference type="ARBA" id="ARBA00022722"/>
    </source>
</evidence>
<dbReference type="InterPro" id="IPR057670">
    <property type="entry name" value="SH3_retrovirus"/>
</dbReference>
<evidence type="ECO:0000256" key="7">
    <source>
        <dbReference type="ARBA" id="ARBA00022918"/>
    </source>
</evidence>
<dbReference type="InterPro" id="IPR012337">
    <property type="entry name" value="RNaseH-like_sf"/>
</dbReference>
<dbReference type="InterPro" id="IPR036397">
    <property type="entry name" value="RNaseH_sf"/>
</dbReference>
<evidence type="ECO:0000313" key="11">
    <source>
        <dbReference type="EMBL" id="GJT24404.1"/>
    </source>
</evidence>
<proteinExistence type="predicted"/>
<dbReference type="SUPFAM" id="SSF53098">
    <property type="entry name" value="Ribonuclease H-like"/>
    <property type="match status" value="1"/>
</dbReference>
<feature type="domain" description="Integrase catalytic" evidence="10">
    <location>
        <begin position="1"/>
        <end position="129"/>
    </location>
</feature>